<dbReference type="InterPro" id="IPR051310">
    <property type="entry name" value="MCP_chemotaxis"/>
</dbReference>
<proteinExistence type="inferred from homology"/>
<keyword evidence="1" id="KW-0145">Chemotaxis</keyword>
<organism evidence="8 9">
    <name type="scientific">Treponema bryantii</name>
    <dbReference type="NCBI Taxonomy" id="163"/>
    <lineage>
        <taxon>Bacteria</taxon>
        <taxon>Pseudomonadati</taxon>
        <taxon>Spirochaetota</taxon>
        <taxon>Spirochaetia</taxon>
        <taxon>Spirochaetales</taxon>
        <taxon>Treponemataceae</taxon>
        <taxon>Treponema</taxon>
    </lineage>
</organism>
<feature type="transmembrane region" description="Helical" evidence="5">
    <location>
        <begin position="193"/>
        <end position="214"/>
    </location>
</feature>
<evidence type="ECO:0000256" key="3">
    <source>
        <dbReference type="PROSITE-ProRule" id="PRU00284"/>
    </source>
</evidence>
<keyword evidence="5" id="KW-0812">Transmembrane</keyword>
<dbReference type="AlphaFoldDB" id="A0A1H9AEC0"/>
<dbReference type="GO" id="GO:0004888">
    <property type="term" value="F:transmembrane signaling receptor activity"/>
    <property type="evidence" value="ECO:0007669"/>
    <property type="project" value="TreeGrafter"/>
</dbReference>
<evidence type="ECO:0000259" key="6">
    <source>
        <dbReference type="PROSITE" id="PS50111"/>
    </source>
</evidence>
<dbReference type="SUPFAM" id="SSF58104">
    <property type="entry name" value="Methyl-accepting chemotaxis protein (MCP) signaling domain"/>
    <property type="match status" value="1"/>
</dbReference>
<dbReference type="Gene3D" id="1.10.287.950">
    <property type="entry name" value="Methyl-accepting chemotaxis protein"/>
    <property type="match status" value="1"/>
</dbReference>
<evidence type="ECO:0000256" key="4">
    <source>
        <dbReference type="SAM" id="Coils"/>
    </source>
</evidence>
<comment type="similarity">
    <text evidence="2">Belongs to the methyl-accepting chemotaxis (MCP) protein family.</text>
</comment>
<reference evidence="8 9" key="1">
    <citation type="submission" date="2016-10" db="EMBL/GenBank/DDBJ databases">
        <authorList>
            <person name="de Groot N.N."/>
        </authorList>
    </citation>
    <scope>NUCLEOTIDE SEQUENCE [LARGE SCALE GENOMIC DNA]</scope>
    <source>
        <strain evidence="8 9">B25</strain>
    </source>
</reference>
<feature type="domain" description="HAMP" evidence="7">
    <location>
        <begin position="216"/>
        <end position="270"/>
    </location>
</feature>
<evidence type="ECO:0000256" key="1">
    <source>
        <dbReference type="ARBA" id="ARBA00022500"/>
    </source>
</evidence>
<keyword evidence="5" id="KW-1133">Transmembrane helix</keyword>
<gene>
    <name evidence="8" type="ORF">SAMN04487977_101307</name>
</gene>
<dbReference type="Proteomes" id="UP000182360">
    <property type="component" value="Unassembled WGS sequence"/>
</dbReference>
<name>A0A1H9AEC0_9SPIR</name>
<dbReference type="GO" id="GO:0005886">
    <property type="term" value="C:plasma membrane"/>
    <property type="evidence" value="ECO:0007669"/>
    <property type="project" value="TreeGrafter"/>
</dbReference>
<evidence type="ECO:0000313" key="9">
    <source>
        <dbReference type="Proteomes" id="UP000182360"/>
    </source>
</evidence>
<keyword evidence="5" id="KW-0472">Membrane</keyword>
<protein>
    <submittedName>
        <fullName evidence="8">Methyl-accepting chemotaxis protein</fullName>
    </submittedName>
</protein>
<dbReference type="EMBL" id="FOFU01000001">
    <property type="protein sequence ID" value="SEP75030.1"/>
    <property type="molecule type" value="Genomic_DNA"/>
</dbReference>
<evidence type="ECO:0000256" key="5">
    <source>
        <dbReference type="SAM" id="Phobius"/>
    </source>
</evidence>
<sequence length="605" mass="64832">MHSLRTRFIVVFGLFILISSSVMGVFSAYSIINTGVALCAEQGYPIAEKAGAVIDGDKFEALAKSPSVNDPYYEEARIALLTIKNTINCQYLYTMAPVGGNVYRYIIDGSCDPSDEENFSPLGTHEDISAYGDGPFLAMQDGGIHSSGLEKQDRWGYSISTYKGIKNSQGKVVGFIGVDFNVDVILQMLKRRIISIGIVSIIVLVIGILLLSLFTSRIFGTMKTISTAMEQIASGKADLTFKIPEQGNNELSQLASHCNGVIESLNKLIMQLQGETGILDETGNELSNKMGDHIKVLSAATKDILDISSSITEQSDKVEGITDGMQSVESEINSLDLKLKEQSAAIQESSSVIEEITANIKSVDKNVNEILEEYKLLVKEATEGQNQQASVTTQIGNIAQQSEHLLTANASIASIASKTNLLAMNAAIEASHAGEAGKGFAVVAGEIRTLAETSAKQSASISQLLQGISEAITEIVSSSTKSASNFASVSDKIQHLQQLIDEVQSGMNEERIGAENILNAMLTLEGTTKDITSASSHMKGESERVFEGIRALNTLAESTMNKSNNVTIRMDEMKATAEAAVTASDRNLSATNKVADMINGFSTSI</sequence>
<keyword evidence="3" id="KW-0807">Transducer</keyword>
<dbReference type="GO" id="GO:0007165">
    <property type="term" value="P:signal transduction"/>
    <property type="evidence" value="ECO:0007669"/>
    <property type="project" value="UniProtKB-KW"/>
</dbReference>
<feature type="domain" description="Methyl-accepting transducer" evidence="6">
    <location>
        <begin position="317"/>
        <end position="539"/>
    </location>
</feature>
<dbReference type="PANTHER" id="PTHR43531:SF11">
    <property type="entry name" value="METHYL-ACCEPTING CHEMOTAXIS PROTEIN 3"/>
    <property type="match status" value="1"/>
</dbReference>
<dbReference type="GO" id="GO:0006935">
    <property type="term" value="P:chemotaxis"/>
    <property type="evidence" value="ECO:0007669"/>
    <property type="project" value="UniProtKB-KW"/>
</dbReference>
<evidence type="ECO:0000313" key="8">
    <source>
        <dbReference type="EMBL" id="SEP75030.1"/>
    </source>
</evidence>
<keyword evidence="4" id="KW-0175">Coiled coil</keyword>
<dbReference type="PROSITE" id="PS50111">
    <property type="entry name" value="CHEMOTAXIS_TRANSDUC_2"/>
    <property type="match status" value="1"/>
</dbReference>
<dbReference type="RefSeq" id="WP_074640242.1">
    <property type="nucleotide sequence ID" value="NZ_FOFU01000001.1"/>
</dbReference>
<dbReference type="OrthoDB" id="2542987at2"/>
<dbReference type="CDD" id="cd06225">
    <property type="entry name" value="HAMP"/>
    <property type="match status" value="1"/>
</dbReference>
<dbReference type="SMART" id="SM00304">
    <property type="entry name" value="HAMP"/>
    <property type="match status" value="1"/>
</dbReference>
<dbReference type="InterPro" id="IPR004089">
    <property type="entry name" value="MCPsignal_dom"/>
</dbReference>
<dbReference type="InterPro" id="IPR003660">
    <property type="entry name" value="HAMP_dom"/>
</dbReference>
<dbReference type="Pfam" id="PF00015">
    <property type="entry name" value="MCPsignal"/>
    <property type="match status" value="1"/>
</dbReference>
<dbReference type="PROSITE" id="PS50885">
    <property type="entry name" value="HAMP"/>
    <property type="match status" value="1"/>
</dbReference>
<accession>A0A1H9AEC0</accession>
<dbReference type="PANTHER" id="PTHR43531">
    <property type="entry name" value="PROTEIN ICFG"/>
    <property type="match status" value="1"/>
</dbReference>
<dbReference type="Gene3D" id="6.10.340.10">
    <property type="match status" value="1"/>
</dbReference>
<keyword evidence="9" id="KW-1185">Reference proteome</keyword>
<dbReference type="SMART" id="SM00283">
    <property type="entry name" value="MA"/>
    <property type="match status" value="1"/>
</dbReference>
<evidence type="ECO:0000259" key="7">
    <source>
        <dbReference type="PROSITE" id="PS50885"/>
    </source>
</evidence>
<evidence type="ECO:0000256" key="2">
    <source>
        <dbReference type="ARBA" id="ARBA00029447"/>
    </source>
</evidence>
<feature type="coiled-coil region" evidence="4">
    <location>
        <begin position="325"/>
        <end position="380"/>
    </location>
</feature>